<keyword evidence="3" id="KW-0540">Nuclease</keyword>
<dbReference type="CDD" id="cd16964">
    <property type="entry name" value="YqgF"/>
    <property type="match status" value="1"/>
</dbReference>
<dbReference type="Pfam" id="PF03652">
    <property type="entry name" value="RuvX"/>
    <property type="match status" value="1"/>
</dbReference>
<evidence type="ECO:0000313" key="7">
    <source>
        <dbReference type="Proteomes" id="UP000006558"/>
    </source>
</evidence>
<proteinExistence type="predicted"/>
<evidence type="ECO:0000256" key="2">
    <source>
        <dbReference type="ARBA" id="ARBA00022517"/>
    </source>
</evidence>
<dbReference type="SMART" id="SM00732">
    <property type="entry name" value="YqgFc"/>
    <property type="match status" value="1"/>
</dbReference>
<evidence type="ECO:0000256" key="4">
    <source>
        <dbReference type="ARBA" id="ARBA00022801"/>
    </source>
</evidence>
<dbReference type="InterPro" id="IPR012337">
    <property type="entry name" value="RNaseH-like_sf"/>
</dbReference>
<gene>
    <name evidence="6" type="ordered locus">Tpet_1247</name>
</gene>
<dbReference type="GO" id="GO:0016787">
    <property type="term" value="F:hydrolase activity"/>
    <property type="evidence" value="ECO:0007669"/>
    <property type="project" value="UniProtKB-KW"/>
</dbReference>
<protein>
    <submittedName>
        <fullName evidence="6">Holliday junction resolvase YqgF</fullName>
    </submittedName>
</protein>
<dbReference type="GO" id="GO:0000967">
    <property type="term" value="P:rRNA 5'-end processing"/>
    <property type="evidence" value="ECO:0007669"/>
    <property type="project" value="TreeGrafter"/>
</dbReference>
<dbReference type="Gene3D" id="3.30.420.140">
    <property type="entry name" value="YqgF/RNase H-like domain"/>
    <property type="match status" value="1"/>
</dbReference>
<dbReference type="KEGG" id="tpt:Tpet_1247"/>
<keyword evidence="4" id="KW-0378">Hydrolase</keyword>
<dbReference type="InterPro" id="IPR005227">
    <property type="entry name" value="YqgF"/>
</dbReference>
<evidence type="ECO:0000259" key="5">
    <source>
        <dbReference type="SMART" id="SM00732"/>
    </source>
</evidence>
<evidence type="ECO:0000256" key="3">
    <source>
        <dbReference type="ARBA" id="ARBA00022722"/>
    </source>
</evidence>
<dbReference type="PANTHER" id="PTHR33317">
    <property type="entry name" value="POLYNUCLEOTIDYL TRANSFERASE, RIBONUCLEASE H-LIKE SUPERFAMILY PROTEIN"/>
    <property type="match status" value="1"/>
</dbReference>
<dbReference type="AlphaFoldDB" id="A5IM38"/>
<dbReference type="SUPFAM" id="SSF53098">
    <property type="entry name" value="Ribonuclease H-like"/>
    <property type="match status" value="1"/>
</dbReference>
<dbReference type="InterPro" id="IPR037027">
    <property type="entry name" value="YqgF/RNaseH-like_dom_sf"/>
</dbReference>
<dbReference type="GO" id="GO:0004518">
    <property type="term" value="F:nuclease activity"/>
    <property type="evidence" value="ECO:0007669"/>
    <property type="project" value="UniProtKB-KW"/>
</dbReference>
<dbReference type="EMBL" id="CP000702">
    <property type="protein sequence ID" value="ABQ47261.1"/>
    <property type="molecule type" value="Genomic_DNA"/>
</dbReference>
<dbReference type="GO" id="GO:0005829">
    <property type="term" value="C:cytosol"/>
    <property type="evidence" value="ECO:0007669"/>
    <property type="project" value="TreeGrafter"/>
</dbReference>
<name>A5IM38_THEP1</name>
<dbReference type="PANTHER" id="PTHR33317:SF4">
    <property type="entry name" value="POLYNUCLEOTIDYL TRANSFERASE, RIBONUCLEASE H-LIKE SUPERFAMILY PROTEIN"/>
    <property type="match status" value="1"/>
</dbReference>
<dbReference type="HOGENOM" id="CLU_108858_0_0_0"/>
<reference evidence="6 7" key="2">
    <citation type="journal article" date="2009" name="Proc. Natl. Acad. Sci. U.S.A.">
        <title>On the chimeric nature, thermophilic origin, and phylogenetic placement of the Thermotogales.</title>
        <authorList>
            <person name="Zhaxybayeva O."/>
            <person name="Swithers K.S."/>
            <person name="Lapierre P."/>
            <person name="Fournier G.P."/>
            <person name="Bickhart D.M."/>
            <person name="DeBoy R.T."/>
            <person name="Nelson K.E."/>
            <person name="Nesbo C.L."/>
            <person name="Doolittle W.F."/>
            <person name="Gogarten J.P."/>
            <person name="Noll K.M."/>
        </authorList>
    </citation>
    <scope>NUCLEOTIDE SEQUENCE [LARGE SCALE GENOMIC DNA]</scope>
    <source>
        <strain evidence="7">ATCC BAA-488 / DSM 13995 / JCM 10881 / RKU-1</strain>
    </source>
</reference>
<reference evidence="7" key="1">
    <citation type="submission" date="2007-05" db="EMBL/GenBank/DDBJ databases">
        <title>Complete sequence of Thermotoga petrophila RKU-1.</title>
        <authorList>
            <consortium name="US DOE Joint Genome Institute"/>
            <person name="Copeland A."/>
            <person name="Lucas S."/>
            <person name="Lapidus A."/>
            <person name="Barry K."/>
            <person name="Glavina del Rio T."/>
            <person name="Dalin E."/>
            <person name="Tice H."/>
            <person name="Pitluck S."/>
            <person name="Sims D."/>
            <person name="Brettin T."/>
            <person name="Bruce D."/>
            <person name="Detter J.C."/>
            <person name="Han C."/>
            <person name="Tapia R."/>
            <person name="Schmutz J."/>
            <person name="Larimer F."/>
            <person name="Land M."/>
            <person name="Hauser L."/>
            <person name="Kyrpides N."/>
            <person name="Mikhailova N."/>
            <person name="Nelson K."/>
            <person name="Gogarten J.P."/>
            <person name="Noll K."/>
            <person name="Richardson P."/>
        </authorList>
    </citation>
    <scope>NUCLEOTIDE SEQUENCE [LARGE SCALE GENOMIC DNA]</scope>
    <source>
        <strain evidence="7">ATCC BAA-488 / DSM 13995 / JCM 10881 / RKU-1</strain>
    </source>
</reference>
<dbReference type="eggNOG" id="COG0816">
    <property type="taxonomic scope" value="Bacteria"/>
</dbReference>
<sequence>MIVAVDYGERKCGVAFGEILPQKSLVIPTKNLKEFIRKLKPDKIIFGLPLSMSGKYTQQTFKTIAVAFKFSKEYETYLCDERLTTKIGERISKKDDAVSAALIFQSFFENSSVCEKVTDPRKKVDLTLEKVTGEVLLYEFPDPSLNIEAREVDVVTKNPVLAYFYSKNGYFVERELREKKYDLIISGKNCEELNKYLKENGRLVCL</sequence>
<dbReference type="Proteomes" id="UP000006558">
    <property type="component" value="Chromosome"/>
</dbReference>
<keyword evidence="2" id="KW-0690">Ribosome biogenesis</keyword>
<organism evidence="6 7">
    <name type="scientific">Thermotoga petrophila (strain ATCC BAA-488 / DSM 13995 / JCM 10881 / RKU-1)</name>
    <dbReference type="NCBI Taxonomy" id="390874"/>
    <lineage>
        <taxon>Bacteria</taxon>
        <taxon>Thermotogati</taxon>
        <taxon>Thermotogota</taxon>
        <taxon>Thermotogae</taxon>
        <taxon>Thermotogales</taxon>
        <taxon>Thermotogaceae</taxon>
        <taxon>Thermotoga</taxon>
    </lineage>
</organism>
<accession>A5IM38</accession>
<dbReference type="STRING" id="390874.Tpet_1247"/>
<keyword evidence="1" id="KW-0963">Cytoplasm</keyword>
<dbReference type="InterPro" id="IPR006641">
    <property type="entry name" value="YqgF/RNaseH-like_dom"/>
</dbReference>
<evidence type="ECO:0000313" key="6">
    <source>
        <dbReference type="EMBL" id="ABQ47261.1"/>
    </source>
</evidence>
<feature type="domain" description="YqgF/RNase H-like" evidence="5">
    <location>
        <begin position="1"/>
        <end position="88"/>
    </location>
</feature>
<evidence type="ECO:0000256" key="1">
    <source>
        <dbReference type="ARBA" id="ARBA00022490"/>
    </source>
</evidence>